<sequence length="163" mass="18384">MMEKQEEEEVKRRRVCSSSSLPLDPTLEILLRLPAKSLVRSRCVSKLWSSFTTLPCFINSFAARSSQSPCLLIFAVRGDNIVVFFLPEQRNSDKSSSSSSPVGSYLIKDTKGYLLLVSHQFSTRLVLLSKIITARNLEPNHEAVLNLNRPRRLLGTYDRGQAL</sequence>
<feature type="domain" description="F-box" evidence="1">
    <location>
        <begin position="21"/>
        <end position="60"/>
    </location>
</feature>
<evidence type="ECO:0000313" key="2">
    <source>
        <dbReference type="EMBL" id="KAG7576255.1"/>
    </source>
</evidence>
<accession>A0A8T2ATB1</accession>
<dbReference type="AlphaFoldDB" id="A0A8T2ATB1"/>
<dbReference type="PANTHER" id="PTHR31111">
    <property type="entry name" value="BNAA05G37150D PROTEIN-RELATED"/>
    <property type="match status" value="1"/>
</dbReference>
<dbReference type="Proteomes" id="UP000694240">
    <property type="component" value="Chromosome 8"/>
</dbReference>
<proteinExistence type="predicted"/>
<dbReference type="Pfam" id="PF00646">
    <property type="entry name" value="F-box"/>
    <property type="match status" value="1"/>
</dbReference>
<evidence type="ECO:0000259" key="1">
    <source>
        <dbReference type="SMART" id="SM00256"/>
    </source>
</evidence>
<name>A0A8T2ATB1_9BRAS</name>
<comment type="caution">
    <text evidence="2">The sequence shown here is derived from an EMBL/GenBank/DDBJ whole genome shotgun (WGS) entry which is preliminary data.</text>
</comment>
<evidence type="ECO:0000313" key="3">
    <source>
        <dbReference type="Proteomes" id="UP000694240"/>
    </source>
</evidence>
<dbReference type="EMBL" id="JAEFBK010000008">
    <property type="protein sequence ID" value="KAG7576255.1"/>
    <property type="molecule type" value="Genomic_DNA"/>
</dbReference>
<gene>
    <name evidence="2" type="ORF">ISN45_Aa03g006630</name>
</gene>
<protein>
    <submittedName>
        <fullName evidence="2">F-box domain</fullName>
    </submittedName>
</protein>
<dbReference type="InterPro" id="IPR001810">
    <property type="entry name" value="F-box_dom"/>
</dbReference>
<dbReference type="PANTHER" id="PTHR31111:SF132">
    <property type="entry name" value="F-BOX ASSOCIATED UBIQUITINATION EFFECTOR FAMILY PROTEIN-RELATED"/>
    <property type="match status" value="1"/>
</dbReference>
<organism evidence="2 3">
    <name type="scientific">Arabidopsis thaliana x Arabidopsis arenosa</name>
    <dbReference type="NCBI Taxonomy" id="1240361"/>
    <lineage>
        <taxon>Eukaryota</taxon>
        <taxon>Viridiplantae</taxon>
        <taxon>Streptophyta</taxon>
        <taxon>Embryophyta</taxon>
        <taxon>Tracheophyta</taxon>
        <taxon>Spermatophyta</taxon>
        <taxon>Magnoliopsida</taxon>
        <taxon>eudicotyledons</taxon>
        <taxon>Gunneridae</taxon>
        <taxon>Pentapetalae</taxon>
        <taxon>rosids</taxon>
        <taxon>malvids</taxon>
        <taxon>Brassicales</taxon>
        <taxon>Brassicaceae</taxon>
        <taxon>Camelineae</taxon>
        <taxon>Arabidopsis</taxon>
    </lineage>
</organism>
<keyword evidence="3" id="KW-1185">Reference proteome</keyword>
<reference evidence="2 3" key="1">
    <citation type="submission" date="2020-12" db="EMBL/GenBank/DDBJ databases">
        <title>Concerted genomic and epigenomic changes stabilize Arabidopsis allopolyploids.</title>
        <authorList>
            <person name="Chen Z."/>
        </authorList>
    </citation>
    <scope>NUCLEOTIDE SEQUENCE [LARGE SCALE GENOMIC DNA]</scope>
    <source>
        <strain evidence="2">Allo738</strain>
        <tissue evidence="2">Leaf</tissue>
    </source>
</reference>
<dbReference type="SMART" id="SM00256">
    <property type="entry name" value="FBOX"/>
    <property type="match status" value="1"/>
</dbReference>